<dbReference type="EMBL" id="QAOL01000047">
    <property type="protein sequence ID" value="PTQ79620.1"/>
    <property type="molecule type" value="Genomic_DNA"/>
</dbReference>
<organism evidence="1 2">
    <name type="scientific">Nitrosomonas ureae</name>
    <dbReference type="NCBI Taxonomy" id="44577"/>
    <lineage>
        <taxon>Bacteria</taxon>
        <taxon>Pseudomonadati</taxon>
        <taxon>Pseudomonadota</taxon>
        <taxon>Betaproteobacteria</taxon>
        <taxon>Nitrosomonadales</taxon>
        <taxon>Nitrosomonadaceae</taxon>
        <taxon>Nitrosomonas</taxon>
    </lineage>
</organism>
<proteinExistence type="predicted"/>
<evidence type="ECO:0000313" key="1">
    <source>
        <dbReference type="EMBL" id="PTQ79620.1"/>
    </source>
</evidence>
<dbReference type="RefSeq" id="WP_107787899.1">
    <property type="nucleotide sequence ID" value="NZ_QAOL01000047.1"/>
</dbReference>
<reference evidence="1 2" key="1">
    <citation type="submission" date="2018-04" db="EMBL/GenBank/DDBJ databases">
        <title>Active sludge and wastewater microbial communities from Klosterneuburg, Austria.</title>
        <authorList>
            <person name="Wagner M."/>
        </authorList>
    </citation>
    <scope>NUCLEOTIDE SEQUENCE [LARGE SCALE GENOMIC DNA]</scope>
    <source>
        <strain evidence="1 2">Nm4</strain>
    </source>
</reference>
<name>A0A2T5I726_9PROT</name>
<accession>A0A2T5I726</accession>
<dbReference type="AlphaFoldDB" id="A0A2T5I726"/>
<protein>
    <submittedName>
        <fullName evidence="1">Uncharacterized protein</fullName>
    </submittedName>
</protein>
<evidence type="ECO:0000313" key="2">
    <source>
        <dbReference type="Proteomes" id="UP000244110"/>
    </source>
</evidence>
<sequence length="335" mass="38376">MGKIKILTEDRFVFDRLKSNGRITFELRRLMTQQWNICVSCNTQVEEGRPVFAGYNSQSIPLFVGACCAHKLHELATPVYWSGSLDLSLPDNVIVWRYMDLAKFLAILSQGGLYFPRAANLEDSFEGAFGLTRKESEWDNFYLDFFREAVITPPPGASMPNLSNEEVEKEAKRLLQNIKSFSLEVRNLLVSCWHRNESESEALWRLYCPPPVSGVAIRTTVGQLWNICSNENHAIVGKVHYMDFKRSFASIQNERIFQKRNSLNHEKEVRVVLQNDLKNPVYGKVLKCDLKSLVSEVVISPFAPSWLLGVLSSSIKKFGYSFDLKQSELLEQPFY</sequence>
<dbReference type="Proteomes" id="UP000244110">
    <property type="component" value="Unassembled WGS sequence"/>
</dbReference>
<comment type="caution">
    <text evidence="1">The sequence shown here is derived from an EMBL/GenBank/DDBJ whole genome shotgun (WGS) entry which is preliminary data.</text>
</comment>
<gene>
    <name evidence="1" type="ORF">C8R28_10479</name>
</gene>